<evidence type="ECO:0000313" key="2">
    <source>
        <dbReference type="Proteomes" id="UP000244178"/>
    </source>
</evidence>
<dbReference type="EMBL" id="PYJM01000013">
    <property type="protein sequence ID" value="PUA41422.1"/>
    <property type="molecule type" value="Genomic_DNA"/>
</dbReference>
<comment type="caution">
    <text evidence="1">The sequence shown here is derived from an EMBL/GenBank/DDBJ whole genome shotgun (WGS) entry which is preliminary data.</text>
</comment>
<dbReference type="Proteomes" id="UP000244178">
    <property type="component" value="Unassembled WGS sequence"/>
</dbReference>
<evidence type="ECO:0008006" key="3">
    <source>
        <dbReference type="Google" id="ProtNLM"/>
    </source>
</evidence>
<reference evidence="1 2" key="1">
    <citation type="submission" date="2018-03" db="EMBL/GenBank/DDBJ databases">
        <title>Draft genome sequence of the plant growth promoting rhizobacterium Pseudomonas protegens strain BNJ-SS-45 isolated from wheat (Triticum aestivum) rhizosphere.</title>
        <authorList>
            <person name="Bajpai A."/>
            <person name="Shende K."/>
            <person name="Meena N."/>
            <person name="Upadhyayula S.R."/>
            <person name="Suravajhala P."/>
            <person name="Medicherla K.M."/>
            <person name="Johri B.N."/>
        </authorList>
    </citation>
    <scope>NUCLEOTIDE SEQUENCE [LARGE SCALE GENOMIC DNA]</scope>
    <source>
        <strain evidence="1 2">BNJ-SS-45</strain>
    </source>
</reference>
<dbReference type="RefSeq" id="WP_108546454.1">
    <property type="nucleotide sequence ID" value="NZ_PYJM01000013.1"/>
</dbReference>
<sequence length="141" mass="14936">MQSSNFVEGVSGWRIADGRIELYGGPVPLILGKTPEPGKPSVVVDGVTYISEAFIKDGSITKTAVGGKPYLAGFGAGVELPFIVADRFAINGRDTSETLDMIAGKIRETELGVGLKGAIADQVREVIRAECKPGGILYRLR</sequence>
<accession>A0A2T6GB92</accession>
<gene>
    <name evidence="1" type="ORF">C5U62_31800</name>
</gene>
<protein>
    <recommendedName>
        <fullName evidence="3">DUF1983 domain-containing protein</fullName>
    </recommendedName>
</protein>
<organism evidence="1 2">
    <name type="scientific">Pseudomonas protegens</name>
    <dbReference type="NCBI Taxonomy" id="380021"/>
    <lineage>
        <taxon>Bacteria</taxon>
        <taxon>Pseudomonadati</taxon>
        <taxon>Pseudomonadota</taxon>
        <taxon>Gammaproteobacteria</taxon>
        <taxon>Pseudomonadales</taxon>
        <taxon>Pseudomonadaceae</taxon>
        <taxon>Pseudomonas</taxon>
    </lineage>
</organism>
<dbReference type="AlphaFoldDB" id="A0A2T6GB92"/>
<evidence type="ECO:0000313" key="1">
    <source>
        <dbReference type="EMBL" id="PUA41422.1"/>
    </source>
</evidence>
<name>A0A2T6GB92_9PSED</name>
<proteinExistence type="predicted"/>